<gene>
    <name evidence="3" type="primary">mtn</name>
    <name evidence="3" type="ORF">TTHT_2100</name>
</gene>
<dbReference type="EC" id="3.2.2.26" evidence="1"/>
<dbReference type="GO" id="GO:0009234">
    <property type="term" value="P:menaquinone biosynthetic process"/>
    <property type="evidence" value="ECO:0007669"/>
    <property type="project" value="UniProtKB-UniRule"/>
</dbReference>
<dbReference type="GO" id="GO:0008930">
    <property type="term" value="F:methylthioadenosine nucleosidase activity"/>
    <property type="evidence" value="ECO:0007669"/>
    <property type="project" value="TreeGrafter"/>
</dbReference>
<dbReference type="NCBIfam" id="TIGR03664">
    <property type="entry name" value="fut_nucase"/>
    <property type="match status" value="1"/>
</dbReference>
<dbReference type="GO" id="GO:0005829">
    <property type="term" value="C:cytosol"/>
    <property type="evidence" value="ECO:0007669"/>
    <property type="project" value="TreeGrafter"/>
</dbReference>
<evidence type="ECO:0000256" key="1">
    <source>
        <dbReference type="NCBIfam" id="TIGR03664"/>
    </source>
</evidence>
<name>A0A7R6PVS1_9BACT</name>
<dbReference type="Pfam" id="PF01048">
    <property type="entry name" value="PNP_UDP_1"/>
    <property type="match status" value="1"/>
</dbReference>
<keyword evidence="4" id="KW-1185">Reference proteome</keyword>
<dbReference type="RefSeq" id="WP_201327848.1">
    <property type="nucleotide sequence ID" value="NZ_AP017470.1"/>
</dbReference>
<protein>
    <recommendedName>
        <fullName evidence="1">Futalosine hydrolase</fullName>
        <ecNumber evidence="1">3.2.2.26</ecNumber>
    </recommendedName>
</protein>
<reference evidence="3 4" key="1">
    <citation type="journal article" date="2012" name="Extremophiles">
        <title>Thermotomaculum hydrothermale gen. nov., sp. nov., a novel heterotrophic thermophile within the phylum Acidobacteria from a deep-sea hydrothermal vent chimney in the Southern Okinawa Trough.</title>
        <authorList>
            <person name="Izumi H."/>
            <person name="Nunoura T."/>
            <person name="Miyazaki M."/>
            <person name="Mino S."/>
            <person name="Toki T."/>
            <person name="Takai K."/>
            <person name="Sako Y."/>
            <person name="Sawabe T."/>
            <person name="Nakagawa S."/>
        </authorList>
    </citation>
    <scope>NUCLEOTIDE SEQUENCE [LARGE SCALE GENOMIC DNA]</scope>
    <source>
        <strain evidence="3 4">AC55</strain>
    </source>
</reference>
<evidence type="ECO:0000259" key="2">
    <source>
        <dbReference type="Pfam" id="PF01048"/>
    </source>
</evidence>
<dbReference type="Gene3D" id="3.40.50.1580">
    <property type="entry name" value="Nucleoside phosphorylase domain"/>
    <property type="match status" value="1"/>
</dbReference>
<evidence type="ECO:0000313" key="4">
    <source>
        <dbReference type="Proteomes" id="UP000595564"/>
    </source>
</evidence>
<dbReference type="EMBL" id="AP017470">
    <property type="protein sequence ID" value="BBB33537.1"/>
    <property type="molecule type" value="Genomic_DNA"/>
</dbReference>
<dbReference type="SUPFAM" id="SSF53167">
    <property type="entry name" value="Purine and uridine phosphorylases"/>
    <property type="match status" value="1"/>
</dbReference>
<proteinExistence type="predicted"/>
<sequence length="238" mass="26445">MKKDKLIVVATPLEAEFVVQGFKCDFEKVKVASGVAFFPKSDEKHAVLTTGIGKTNSAIVLTHFFNNFFIPEEVINTGICGAYPGEGISIGHIAVAESEIYGDEGVEADRFYTLEDIAFPSLIKKDETYFNEFKIPHSKSVRLKLLKKTKLSVYGGKFITVSTTTSNPELEIKRKELFNPLCESMEGAAVCHTCYAFDVKFTEIRGVSNFVGSYAKEGWQIERAMQLTAGSVYAYIEE</sequence>
<dbReference type="PANTHER" id="PTHR46832">
    <property type="entry name" value="5'-METHYLTHIOADENOSINE/S-ADENOSYLHOMOCYSTEINE NUCLEOSIDASE"/>
    <property type="match status" value="1"/>
</dbReference>
<evidence type="ECO:0000313" key="3">
    <source>
        <dbReference type="EMBL" id="BBB33537.1"/>
    </source>
</evidence>
<dbReference type="InterPro" id="IPR019963">
    <property type="entry name" value="FL_hydrolase_MqnB"/>
</dbReference>
<dbReference type="CDD" id="cd17766">
    <property type="entry name" value="futalosine_nucleosidase_MqnB"/>
    <property type="match status" value="1"/>
</dbReference>
<dbReference type="PANTHER" id="PTHR46832:SF2">
    <property type="entry name" value="FUTALOSINE HYDROLASE"/>
    <property type="match status" value="1"/>
</dbReference>
<keyword evidence="3" id="KW-0326">Glycosidase</keyword>
<accession>A0A7R6PVS1</accession>
<dbReference type="AlphaFoldDB" id="A0A7R6PVS1"/>
<dbReference type="InterPro" id="IPR000845">
    <property type="entry name" value="Nucleoside_phosphorylase_d"/>
</dbReference>
<dbReference type="Proteomes" id="UP000595564">
    <property type="component" value="Chromosome"/>
</dbReference>
<feature type="domain" description="Nucleoside phosphorylase" evidence="2">
    <location>
        <begin position="6"/>
        <end position="234"/>
    </location>
</feature>
<dbReference type="GO" id="GO:0008782">
    <property type="term" value="F:adenosylhomocysteine nucleosidase activity"/>
    <property type="evidence" value="ECO:0007669"/>
    <property type="project" value="TreeGrafter"/>
</dbReference>
<dbReference type="GO" id="GO:0019284">
    <property type="term" value="P:L-methionine salvage from S-adenosylmethionine"/>
    <property type="evidence" value="ECO:0007669"/>
    <property type="project" value="TreeGrafter"/>
</dbReference>
<dbReference type="InterPro" id="IPR035994">
    <property type="entry name" value="Nucleoside_phosphorylase_sf"/>
</dbReference>
<keyword evidence="3" id="KW-0378">Hydrolase</keyword>
<dbReference type="KEGG" id="thyd:TTHT_2100"/>
<organism evidence="3 4">
    <name type="scientific">Thermotomaculum hydrothermale</name>
    <dbReference type="NCBI Taxonomy" id="981385"/>
    <lineage>
        <taxon>Bacteria</taxon>
        <taxon>Pseudomonadati</taxon>
        <taxon>Acidobacteriota</taxon>
        <taxon>Holophagae</taxon>
        <taxon>Thermotomaculales</taxon>
        <taxon>Thermotomaculaceae</taxon>
        <taxon>Thermotomaculum</taxon>
    </lineage>
</organism>
<dbReference type="GO" id="GO:0009116">
    <property type="term" value="P:nucleoside metabolic process"/>
    <property type="evidence" value="ECO:0007669"/>
    <property type="project" value="InterPro"/>
</dbReference>